<feature type="region of interest" description="Disordered" evidence="1">
    <location>
        <begin position="374"/>
        <end position="396"/>
    </location>
</feature>
<dbReference type="EMBL" id="KL198058">
    <property type="protein sequence ID" value="KDQ11443.1"/>
    <property type="molecule type" value="Genomic_DNA"/>
</dbReference>
<dbReference type="InParanoid" id="A0A067M6Q0"/>
<evidence type="ECO:0000256" key="1">
    <source>
        <dbReference type="SAM" id="MobiDB-lite"/>
    </source>
</evidence>
<protein>
    <submittedName>
        <fullName evidence="2">Uncharacterized protein</fullName>
    </submittedName>
</protein>
<keyword evidence="3" id="KW-1185">Reference proteome</keyword>
<name>A0A067M6Q0_BOTB1</name>
<feature type="region of interest" description="Disordered" evidence="1">
    <location>
        <begin position="500"/>
        <end position="519"/>
    </location>
</feature>
<evidence type="ECO:0000313" key="2">
    <source>
        <dbReference type="EMBL" id="KDQ11443.1"/>
    </source>
</evidence>
<dbReference type="Proteomes" id="UP000027195">
    <property type="component" value="Unassembled WGS sequence"/>
</dbReference>
<evidence type="ECO:0000313" key="3">
    <source>
        <dbReference type="Proteomes" id="UP000027195"/>
    </source>
</evidence>
<gene>
    <name evidence="2" type="ORF">BOTBODRAFT_177279</name>
</gene>
<accession>A0A067M6Q0</accession>
<feature type="compositionally biased region" description="Low complexity" evidence="1">
    <location>
        <begin position="374"/>
        <end position="389"/>
    </location>
</feature>
<organism evidence="2 3">
    <name type="scientific">Botryobasidium botryosum (strain FD-172 SS1)</name>
    <dbReference type="NCBI Taxonomy" id="930990"/>
    <lineage>
        <taxon>Eukaryota</taxon>
        <taxon>Fungi</taxon>
        <taxon>Dikarya</taxon>
        <taxon>Basidiomycota</taxon>
        <taxon>Agaricomycotina</taxon>
        <taxon>Agaricomycetes</taxon>
        <taxon>Cantharellales</taxon>
        <taxon>Botryobasidiaceae</taxon>
        <taxon>Botryobasidium</taxon>
    </lineage>
</organism>
<dbReference type="AlphaFoldDB" id="A0A067M6Q0"/>
<proteinExistence type="predicted"/>
<sequence length="519" mass="58104">MFTGIPCIGTWMDYMVDRYTTQKTNMHHNHPLRELLPEALDRPLQGHPTIQQVAAAIQELPEEDPDKIIPLHQRVPPWETPVMQNSSISRIEFDPDHPYAGFHKFIRNCEALQEAPLIVDLAVGKNNEGDDEGILRLGILIKQTFTTTPVACFRIQGQAASQSVIAAGAVIKFLSSPLFTLHRFPSYGILVTNLLLANCLARHPSRRILPSPPRAFAYHCQRAFPKTLHITALHRSTRRLRPYRGLRASPPDRFPHRLQIAPLAPTLAWRNTNSKGRMFLRLTNDANDLPDDHVAHDFGALAQRISAMQRASSPDTAWLERILAASTQSYSNALANVASRSHPRATSLSIAPFARSGLHISDLPLGSDFSVTTSTRTSSARRGSSAPASLPGDGTQNSSWTARAYLPPGFEWWYIRDPLQRELRAVISLIAFQPPCIGFLEFVDELHRDGQHNAPLQAAYADYIRLVHSMAFYSDEGFQQLLDNYQAVWGHCIEDRLPSDDGFESDDTHFDDGPPPYHT</sequence>
<reference evidence="3" key="1">
    <citation type="journal article" date="2014" name="Proc. Natl. Acad. Sci. U.S.A.">
        <title>Extensive sampling of basidiomycete genomes demonstrates inadequacy of the white-rot/brown-rot paradigm for wood decay fungi.</title>
        <authorList>
            <person name="Riley R."/>
            <person name="Salamov A.A."/>
            <person name="Brown D.W."/>
            <person name="Nagy L.G."/>
            <person name="Floudas D."/>
            <person name="Held B.W."/>
            <person name="Levasseur A."/>
            <person name="Lombard V."/>
            <person name="Morin E."/>
            <person name="Otillar R."/>
            <person name="Lindquist E.A."/>
            <person name="Sun H."/>
            <person name="LaButti K.M."/>
            <person name="Schmutz J."/>
            <person name="Jabbour D."/>
            <person name="Luo H."/>
            <person name="Baker S.E."/>
            <person name="Pisabarro A.G."/>
            <person name="Walton J.D."/>
            <person name="Blanchette R.A."/>
            <person name="Henrissat B."/>
            <person name="Martin F."/>
            <person name="Cullen D."/>
            <person name="Hibbett D.S."/>
            <person name="Grigoriev I.V."/>
        </authorList>
    </citation>
    <scope>NUCLEOTIDE SEQUENCE [LARGE SCALE GENOMIC DNA]</scope>
    <source>
        <strain evidence="3">FD-172 SS1</strain>
    </source>
</reference>
<dbReference type="HOGENOM" id="CLU_025389_0_0_1"/>